<feature type="chain" id="PRO_5020747019" evidence="1">
    <location>
        <begin position="24"/>
        <end position="206"/>
    </location>
</feature>
<dbReference type="InterPro" id="IPR025665">
    <property type="entry name" value="Beta-barrel_OMP_2"/>
</dbReference>
<keyword evidence="6" id="KW-1185">Reference proteome</keyword>
<name>A0A4U9VMD4_9SPHI</name>
<dbReference type="Pfam" id="PF13568">
    <property type="entry name" value="OMP_b-brl_2"/>
    <property type="match status" value="1"/>
</dbReference>
<evidence type="ECO:0000259" key="2">
    <source>
        <dbReference type="Pfam" id="PF13568"/>
    </source>
</evidence>
<proteinExistence type="predicted"/>
<protein>
    <submittedName>
        <fullName evidence="4">Opacity family porin protein</fullName>
    </submittedName>
    <submittedName>
        <fullName evidence="3">Porin family protein</fullName>
    </submittedName>
</protein>
<dbReference type="EMBL" id="JBEOQB010000005">
    <property type="protein sequence ID" value="MEZ0453704.1"/>
    <property type="molecule type" value="Genomic_DNA"/>
</dbReference>
<dbReference type="Gene3D" id="2.40.160.20">
    <property type="match status" value="1"/>
</dbReference>
<evidence type="ECO:0000256" key="1">
    <source>
        <dbReference type="SAM" id="SignalP"/>
    </source>
</evidence>
<evidence type="ECO:0000313" key="5">
    <source>
        <dbReference type="Proteomes" id="UP000308196"/>
    </source>
</evidence>
<feature type="signal peptide" evidence="1">
    <location>
        <begin position="1"/>
        <end position="23"/>
    </location>
</feature>
<evidence type="ECO:0000313" key="3">
    <source>
        <dbReference type="EMBL" id="MEZ0453704.1"/>
    </source>
</evidence>
<dbReference type="Proteomes" id="UP000308196">
    <property type="component" value="Chromosome"/>
</dbReference>
<dbReference type="Proteomes" id="UP001566204">
    <property type="component" value="Unassembled WGS sequence"/>
</dbReference>
<sequence length="206" mass="21835">MKKNMLTLAFALSTLLFSTQLSAQESKLSLGFRANSSLSNYSLSGQAKSLKSKMGIGGSAGGFIKYDLTPNFAVQSGIDVYFHSSKLESTASTSSRKLNSFGVEIPLYGIIQGELGSGKAFIGAGPYAGYGISAKLGGVSLFKENGTPDMPALNRFDYGVGGIIGYEFDQHWQLKANYQFGLADLDKAKGAGMKSRVASVGIAYKF</sequence>
<reference evidence="3 6" key="2">
    <citation type="submission" date="2024-06" db="EMBL/GenBank/DDBJ databases">
        <title>Soil Sphingobacterium thalpophilum.</title>
        <authorList>
            <person name="Yang J."/>
            <person name="Li J."/>
        </authorList>
    </citation>
    <scope>NUCLEOTIDE SEQUENCE [LARGE SCALE GENOMIC DNA]</scope>
    <source>
        <strain evidence="3 6">22g91tb</strain>
    </source>
</reference>
<feature type="domain" description="Outer membrane protein beta-barrel" evidence="2">
    <location>
        <begin position="23"/>
        <end position="186"/>
    </location>
</feature>
<dbReference type="EMBL" id="LR590484">
    <property type="protein sequence ID" value="VTR48395.1"/>
    <property type="molecule type" value="Genomic_DNA"/>
</dbReference>
<accession>A0A4U9VMD4</accession>
<evidence type="ECO:0000313" key="4">
    <source>
        <dbReference type="EMBL" id="VTR48395.1"/>
    </source>
</evidence>
<dbReference type="GeneID" id="78464343"/>
<dbReference type="RefSeq" id="WP_028071283.1">
    <property type="nucleotide sequence ID" value="NZ_CP141191.1"/>
</dbReference>
<dbReference type="STRING" id="1123265.GCA_000686625_04706"/>
<gene>
    <name evidence="3" type="ORF">ABTW24_19090</name>
    <name evidence="4" type="ORF">NCTC11429_03688</name>
</gene>
<dbReference type="KEGG" id="stha:NCTC11429_03688"/>
<reference evidence="4 5" key="1">
    <citation type="submission" date="2019-05" db="EMBL/GenBank/DDBJ databases">
        <authorList>
            <consortium name="Pathogen Informatics"/>
        </authorList>
    </citation>
    <scope>NUCLEOTIDE SEQUENCE [LARGE SCALE GENOMIC DNA]</scope>
    <source>
        <strain evidence="4 5">NCTC11429</strain>
    </source>
</reference>
<keyword evidence="1" id="KW-0732">Signal</keyword>
<organism evidence="4 5">
    <name type="scientific">Sphingobacterium thalpophilum</name>
    <dbReference type="NCBI Taxonomy" id="259"/>
    <lineage>
        <taxon>Bacteria</taxon>
        <taxon>Pseudomonadati</taxon>
        <taxon>Bacteroidota</taxon>
        <taxon>Sphingobacteriia</taxon>
        <taxon>Sphingobacteriales</taxon>
        <taxon>Sphingobacteriaceae</taxon>
        <taxon>Sphingobacterium</taxon>
    </lineage>
</organism>
<evidence type="ECO:0000313" key="6">
    <source>
        <dbReference type="Proteomes" id="UP001566204"/>
    </source>
</evidence>
<dbReference type="AlphaFoldDB" id="A0A4U9VMD4"/>